<comment type="caution">
    <text evidence="2">The sequence shown here is derived from an EMBL/GenBank/DDBJ whole genome shotgun (WGS) entry which is preliminary data.</text>
</comment>
<reference evidence="2" key="3">
    <citation type="submission" date="2023-05" db="EMBL/GenBank/DDBJ databases">
        <authorList>
            <person name="Smith C.H."/>
        </authorList>
    </citation>
    <scope>NUCLEOTIDE SEQUENCE</scope>
    <source>
        <strain evidence="2">CHS0354</strain>
        <tissue evidence="2">Mantle</tissue>
    </source>
</reference>
<feature type="region of interest" description="Disordered" evidence="1">
    <location>
        <begin position="158"/>
        <end position="184"/>
    </location>
</feature>
<dbReference type="AlphaFoldDB" id="A0AAE0TIL8"/>
<name>A0AAE0TIL8_9BIVA</name>
<protein>
    <submittedName>
        <fullName evidence="2">Uncharacterized protein</fullName>
    </submittedName>
</protein>
<evidence type="ECO:0000313" key="2">
    <source>
        <dbReference type="EMBL" id="KAK3610901.1"/>
    </source>
</evidence>
<evidence type="ECO:0000256" key="1">
    <source>
        <dbReference type="SAM" id="MobiDB-lite"/>
    </source>
</evidence>
<dbReference type="Proteomes" id="UP001195483">
    <property type="component" value="Unassembled WGS sequence"/>
</dbReference>
<evidence type="ECO:0000313" key="3">
    <source>
        <dbReference type="Proteomes" id="UP001195483"/>
    </source>
</evidence>
<organism evidence="2 3">
    <name type="scientific">Potamilus streckersoni</name>
    <dbReference type="NCBI Taxonomy" id="2493646"/>
    <lineage>
        <taxon>Eukaryota</taxon>
        <taxon>Metazoa</taxon>
        <taxon>Spiralia</taxon>
        <taxon>Lophotrochozoa</taxon>
        <taxon>Mollusca</taxon>
        <taxon>Bivalvia</taxon>
        <taxon>Autobranchia</taxon>
        <taxon>Heteroconchia</taxon>
        <taxon>Palaeoheterodonta</taxon>
        <taxon>Unionida</taxon>
        <taxon>Unionoidea</taxon>
        <taxon>Unionidae</taxon>
        <taxon>Ambleminae</taxon>
        <taxon>Lampsilini</taxon>
        <taxon>Potamilus</taxon>
    </lineage>
</organism>
<gene>
    <name evidence="2" type="ORF">CHS0354_000082</name>
</gene>
<sequence>MEWRPVIWMKKHSPIIPAIESPLILRNVLMRLKPEFIERTEVHNKHDAWLTMDVSIPEQALNAMQLLGLNITSGWSLRAQARMTKRRRPTNTPQRKRIGDSHISSTNETDTIRTSTRSIATSRDFHYNGNNEAYFDLPTTTASANTTHVAALQRLNDKTRGNSSGIGNGGYSDATENYGEYKLS</sequence>
<reference evidence="2" key="2">
    <citation type="journal article" date="2021" name="Genome Biol. Evol.">
        <title>Developing a high-quality reference genome for a parasitic bivalve with doubly uniparental inheritance (Bivalvia: Unionida).</title>
        <authorList>
            <person name="Smith C.H."/>
        </authorList>
    </citation>
    <scope>NUCLEOTIDE SEQUENCE</scope>
    <source>
        <strain evidence="2">CHS0354</strain>
        <tissue evidence="2">Mantle</tissue>
    </source>
</reference>
<accession>A0AAE0TIL8</accession>
<proteinExistence type="predicted"/>
<feature type="region of interest" description="Disordered" evidence="1">
    <location>
        <begin position="84"/>
        <end position="117"/>
    </location>
</feature>
<reference evidence="2" key="1">
    <citation type="journal article" date="2021" name="Genome Biol. Evol.">
        <title>A High-Quality Reference Genome for a Parasitic Bivalve with Doubly Uniparental Inheritance (Bivalvia: Unionida).</title>
        <authorList>
            <person name="Smith C.H."/>
        </authorList>
    </citation>
    <scope>NUCLEOTIDE SEQUENCE</scope>
    <source>
        <strain evidence="2">CHS0354</strain>
    </source>
</reference>
<dbReference type="EMBL" id="JAEAOA010000041">
    <property type="protein sequence ID" value="KAK3610901.1"/>
    <property type="molecule type" value="Genomic_DNA"/>
</dbReference>
<keyword evidence="3" id="KW-1185">Reference proteome</keyword>